<dbReference type="EMBL" id="JADEWL010000001">
    <property type="protein sequence ID" value="MBE9211121.1"/>
    <property type="molecule type" value="Genomic_DNA"/>
</dbReference>
<gene>
    <name evidence="1" type="ORF">IQ247_00050</name>
</gene>
<dbReference type="Proteomes" id="UP000620559">
    <property type="component" value="Unassembled WGS sequence"/>
</dbReference>
<evidence type="ECO:0000313" key="2">
    <source>
        <dbReference type="Proteomes" id="UP000620559"/>
    </source>
</evidence>
<keyword evidence="2" id="KW-1185">Reference proteome</keyword>
<name>A0A8J7FBE4_9CYAN</name>
<evidence type="ECO:0000313" key="1">
    <source>
        <dbReference type="EMBL" id="MBE9211121.1"/>
    </source>
</evidence>
<dbReference type="Pfam" id="PF17265">
    <property type="entry name" value="DUF5331"/>
    <property type="match status" value="1"/>
</dbReference>
<dbReference type="AlphaFoldDB" id="A0A8J7FBE4"/>
<organism evidence="1 2">
    <name type="scientific">Plectonema cf. radiosum LEGE 06105</name>
    <dbReference type="NCBI Taxonomy" id="945769"/>
    <lineage>
        <taxon>Bacteria</taxon>
        <taxon>Bacillati</taxon>
        <taxon>Cyanobacteriota</taxon>
        <taxon>Cyanophyceae</taxon>
        <taxon>Oscillatoriophycideae</taxon>
        <taxon>Oscillatoriales</taxon>
        <taxon>Microcoleaceae</taxon>
        <taxon>Plectonema</taxon>
    </lineage>
</organism>
<proteinExistence type="predicted"/>
<protein>
    <submittedName>
        <fullName evidence="1">Uncharacterized protein</fullName>
    </submittedName>
</protein>
<sequence length="234" mass="27021">MNIKQLRESLKIKWVMYYHQNRPWLAKMRIWGTYNGYRRPSSGFILATLSVLEPQLDEIFPFILELNNNPDEIIAALGLNFNPDEQLHLIKNTDNHQNKHQNKQDGETYESPLSTSTAITKIQNLRLSQKIISTSESVEREFQIFSELIRENPHQPVLEASIIAQLENEQEILSLLTMCEESEAQGKIVKVSSPEEIEQIKSTSSKKVSNLASWIDEFCQGTGWDREEAIFIPF</sequence>
<comment type="caution">
    <text evidence="1">The sequence shown here is derived from an EMBL/GenBank/DDBJ whole genome shotgun (WGS) entry which is preliminary data.</text>
</comment>
<reference evidence="1" key="1">
    <citation type="submission" date="2020-10" db="EMBL/GenBank/DDBJ databases">
        <authorList>
            <person name="Castelo-Branco R."/>
            <person name="Eusebio N."/>
            <person name="Adriana R."/>
            <person name="Vieira A."/>
            <person name="Brugerolle De Fraissinette N."/>
            <person name="Rezende De Castro R."/>
            <person name="Schneider M.P."/>
            <person name="Vasconcelos V."/>
            <person name="Leao P.N."/>
        </authorList>
    </citation>
    <scope>NUCLEOTIDE SEQUENCE</scope>
    <source>
        <strain evidence="1">LEGE 06105</strain>
    </source>
</reference>
<accession>A0A8J7FBE4</accession>
<dbReference type="RefSeq" id="WP_193915427.1">
    <property type="nucleotide sequence ID" value="NZ_JADEWL010000001.1"/>
</dbReference>
<dbReference type="InterPro" id="IPR020346">
    <property type="entry name" value="Uncharacterised_15.3kDa"/>
</dbReference>